<proteinExistence type="predicted"/>
<keyword evidence="3 5" id="KW-1133">Transmembrane helix</keyword>
<reference evidence="7 8" key="1">
    <citation type="submission" date="2024-03" db="EMBL/GenBank/DDBJ databases">
        <authorList>
            <person name="Jo J.-H."/>
        </authorList>
    </citation>
    <scope>NUCLEOTIDE SEQUENCE [LARGE SCALE GENOMIC DNA]</scope>
    <source>
        <strain evidence="7 8">AS3R-12</strain>
    </source>
</reference>
<evidence type="ECO:0000256" key="1">
    <source>
        <dbReference type="ARBA" id="ARBA00004370"/>
    </source>
</evidence>
<dbReference type="Pfam" id="PF04116">
    <property type="entry name" value="FA_hydroxylase"/>
    <property type="match status" value="1"/>
</dbReference>
<evidence type="ECO:0000256" key="2">
    <source>
        <dbReference type="ARBA" id="ARBA00022692"/>
    </source>
</evidence>
<comment type="caution">
    <text evidence="7">The sequence shown here is derived from an EMBL/GenBank/DDBJ whole genome shotgun (WGS) entry which is preliminary data.</text>
</comment>
<name>A0ABU8S5Z6_9SPHN</name>
<comment type="subcellular location">
    <subcellularLocation>
        <location evidence="1">Membrane</location>
    </subcellularLocation>
</comment>
<feature type="transmembrane region" description="Helical" evidence="5">
    <location>
        <begin position="6"/>
        <end position="22"/>
    </location>
</feature>
<keyword evidence="2 5" id="KW-0812">Transmembrane</keyword>
<evidence type="ECO:0000313" key="7">
    <source>
        <dbReference type="EMBL" id="MEJ6009326.1"/>
    </source>
</evidence>
<dbReference type="RefSeq" id="WP_339965278.1">
    <property type="nucleotide sequence ID" value="NZ_JBBHJY010000001.1"/>
</dbReference>
<keyword evidence="8" id="KW-1185">Reference proteome</keyword>
<dbReference type="Proteomes" id="UP001379235">
    <property type="component" value="Unassembled WGS sequence"/>
</dbReference>
<feature type="transmembrane region" description="Helical" evidence="5">
    <location>
        <begin position="139"/>
        <end position="162"/>
    </location>
</feature>
<evidence type="ECO:0000313" key="8">
    <source>
        <dbReference type="Proteomes" id="UP001379235"/>
    </source>
</evidence>
<dbReference type="InterPro" id="IPR050307">
    <property type="entry name" value="Sterol_Desaturase_Related"/>
</dbReference>
<keyword evidence="4 5" id="KW-0472">Membrane</keyword>
<accession>A0ABU8S5Z6</accession>
<protein>
    <submittedName>
        <fullName evidence="7">Sterol desaturase family protein</fullName>
    </submittedName>
</protein>
<feature type="transmembrane region" description="Helical" evidence="5">
    <location>
        <begin position="34"/>
        <end position="53"/>
    </location>
</feature>
<dbReference type="PANTHER" id="PTHR11863">
    <property type="entry name" value="STEROL DESATURASE"/>
    <property type="match status" value="1"/>
</dbReference>
<sequence>MGTYHYIALGMFVALAILDYFGRGHRLESVPYWPLLGIVSTLSYFAIITYAPFLWDAWLGQYRLIPADTFPLWLQVVGGFFVYEFGVYLWHRTMHSVDWLWRLTHQMHHSAERVDIWGAFWFHPLDSLGWALLGSLSLVLVMGVSAEAALIIAVLGTFPAMFQHVNIRTPRWLGYIVQRPESHSIHHQRGVHAYNYADIPLFDMLFGTFRNPEEWQETAGFHKGSTMQIGSLLAFRKIS</sequence>
<dbReference type="InterPro" id="IPR006694">
    <property type="entry name" value="Fatty_acid_hydroxylase"/>
</dbReference>
<evidence type="ECO:0000256" key="5">
    <source>
        <dbReference type="SAM" id="Phobius"/>
    </source>
</evidence>
<evidence type="ECO:0000256" key="3">
    <source>
        <dbReference type="ARBA" id="ARBA00022989"/>
    </source>
</evidence>
<evidence type="ECO:0000259" key="6">
    <source>
        <dbReference type="Pfam" id="PF04116"/>
    </source>
</evidence>
<evidence type="ECO:0000256" key="4">
    <source>
        <dbReference type="ARBA" id="ARBA00023136"/>
    </source>
</evidence>
<dbReference type="EMBL" id="JBBHJY010000001">
    <property type="protein sequence ID" value="MEJ6009326.1"/>
    <property type="molecule type" value="Genomic_DNA"/>
</dbReference>
<gene>
    <name evidence="7" type="ORF">WG900_05280</name>
</gene>
<organism evidence="7 8">
    <name type="scientific">Novosphingobium aquae</name>
    <dbReference type="NCBI Taxonomy" id="3133435"/>
    <lineage>
        <taxon>Bacteria</taxon>
        <taxon>Pseudomonadati</taxon>
        <taxon>Pseudomonadota</taxon>
        <taxon>Alphaproteobacteria</taxon>
        <taxon>Sphingomonadales</taxon>
        <taxon>Sphingomonadaceae</taxon>
        <taxon>Novosphingobium</taxon>
    </lineage>
</organism>
<feature type="domain" description="Fatty acid hydroxylase" evidence="6">
    <location>
        <begin position="77"/>
        <end position="208"/>
    </location>
</feature>
<feature type="transmembrane region" description="Helical" evidence="5">
    <location>
        <begin position="73"/>
        <end position="93"/>
    </location>
</feature>